<dbReference type="Pfam" id="PF07714">
    <property type="entry name" value="PK_Tyr_Ser-Thr"/>
    <property type="match status" value="1"/>
</dbReference>
<dbReference type="PROSITE" id="PS50011">
    <property type="entry name" value="PROTEIN_KINASE_DOM"/>
    <property type="match status" value="1"/>
</dbReference>
<feature type="domain" description="Protein kinase" evidence="1">
    <location>
        <begin position="1"/>
        <end position="151"/>
    </location>
</feature>
<protein>
    <submittedName>
        <fullName evidence="2">(Mediterranean fruit fly) hypothetical protein</fullName>
    </submittedName>
</protein>
<dbReference type="Proteomes" id="UP000606786">
    <property type="component" value="Unassembled WGS sequence"/>
</dbReference>
<dbReference type="Gene3D" id="1.10.510.10">
    <property type="entry name" value="Transferase(Phosphotransferase) domain 1"/>
    <property type="match status" value="1"/>
</dbReference>
<dbReference type="AlphaFoldDB" id="A0A811VEZ2"/>
<dbReference type="InterPro" id="IPR050122">
    <property type="entry name" value="RTK"/>
</dbReference>
<dbReference type="GO" id="GO:0043235">
    <property type="term" value="C:receptor complex"/>
    <property type="evidence" value="ECO:0007669"/>
    <property type="project" value="TreeGrafter"/>
</dbReference>
<comment type="caution">
    <text evidence="2">The sequence shown here is derived from an EMBL/GenBank/DDBJ whole genome shotgun (WGS) entry which is preliminary data.</text>
</comment>
<dbReference type="InterPro" id="IPR008266">
    <property type="entry name" value="Tyr_kinase_AS"/>
</dbReference>
<dbReference type="SMART" id="SM00219">
    <property type="entry name" value="TyrKc"/>
    <property type="match status" value="1"/>
</dbReference>
<dbReference type="EMBL" id="CAJHJT010000056">
    <property type="protein sequence ID" value="CAD7014898.1"/>
    <property type="molecule type" value="Genomic_DNA"/>
</dbReference>
<dbReference type="SUPFAM" id="SSF56112">
    <property type="entry name" value="Protein kinase-like (PK-like)"/>
    <property type="match status" value="1"/>
</dbReference>
<proteinExistence type="predicted"/>
<accession>A0A811VEZ2</accession>
<dbReference type="GO" id="GO:0005524">
    <property type="term" value="F:ATP binding"/>
    <property type="evidence" value="ECO:0007669"/>
    <property type="project" value="InterPro"/>
</dbReference>
<evidence type="ECO:0000259" key="1">
    <source>
        <dbReference type="PROSITE" id="PS50011"/>
    </source>
</evidence>
<dbReference type="GO" id="GO:0007169">
    <property type="term" value="P:cell surface receptor protein tyrosine kinase signaling pathway"/>
    <property type="evidence" value="ECO:0007669"/>
    <property type="project" value="TreeGrafter"/>
</dbReference>
<organism evidence="2 3">
    <name type="scientific">Ceratitis capitata</name>
    <name type="common">Mediterranean fruit fly</name>
    <name type="synonym">Tephritis capitata</name>
    <dbReference type="NCBI Taxonomy" id="7213"/>
    <lineage>
        <taxon>Eukaryota</taxon>
        <taxon>Metazoa</taxon>
        <taxon>Ecdysozoa</taxon>
        <taxon>Arthropoda</taxon>
        <taxon>Hexapoda</taxon>
        <taxon>Insecta</taxon>
        <taxon>Pterygota</taxon>
        <taxon>Neoptera</taxon>
        <taxon>Endopterygota</taxon>
        <taxon>Diptera</taxon>
        <taxon>Brachycera</taxon>
        <taxon>Muscomorpha</taxon>
        <taxon>Tephritoidea</taxon>
        <taxon>Tephritidae</taxon>
        <taxon>Ceratitis</taxon>
        <taxon>Ceratitis</taxon>
    </lineage>
</organism>
<dbReference type="InterPro" id="IPR000719">
    <property type="entry name" value="Prot_kinase_dom"/>
</dbReference>
<gene>
    <name evidence="2" type="ORF">CCAP1982_LOCUS22862</name>
</gene>
<dbReference type="PANTHER" id="PTHR24416">
    <property type="entry name" value="TYROSINE-PROTEIN KINASE RECEPTOR"/>
    <property type="match status" value="1"/>
</dbReference>
<dbReference type="GO" id="GO:0043066">
    <property type="term" value="P:negative regulation of apoptotic process"/>
    <property type="evidence" value="ECO:0007669"/>
    <property type="project" value="TreeGrafter"/>
</dbReference>
<dbReference type="Gene3D" id="4.10.1140.10">
    <property type="entry name" value="membrane-bound form of the juxtamembrane domain of the epidermal growth factor receptor like domain"/>
    <property type="match status" value="1"/>
</dbReference>
<dbReference type="GO" id="GO:0009925">
    <property type="term" value="C:basal plasma membrane"/>
    <property type="evidence" value="ECO:0007669"/>
    <property type="project" value="TreeGrafter"/>
</dbReference>
<sequence length="151" mass="16697">MCIVCYVCRQRTKAEKEAVKMTRVLSGCEDAEPLRPSNISPNLSKLRIVKDAELRKGGVLGMGAFGRVFKGVWVLKERTAAEWSTQIAKGMSYLEEKRLVHRDLAARNVLVQTPSIVKITDFGLAKLLSSDSNEYKAAGGKMPIKWLALSA</sequence>
<dbReference type="PROSITE" id="PS00109">
    <property type="entry name" value="PROTEIN_KINASE_TYR"/>
    <property type="match status" value="1"/>
</dbReference>
<evidence type="ECO:0000313" key="2">
    <source>
        <dbReference type="EMBL" id="CAD7014898.1"/>
    </source>
</evidence>
<dbReference type="PANTHER" id="PTHR24416:SF566">
    <property type="entry name" value="EPIDERMAL GROWTH FACTOR RECEPTOR"/>
    <property type="match status" value="1"/>
</dbReference>
<dbReference type="GO" id="GO:0004714">
    <property type="term" value="F:transmembrane receptor protein tyrosine kinase activity"/>
    <property type="evidence" value="ECO:0007669"/>
    <property type="project" value="TreeGrafter"/>
</dbReference>
<reference evidence="2" key="1">
    <citation type="submission" date="2020-11" db="EMBL/GenBank/DDBJ databases">
        <authorList>
            <person name="Whitehead M."/>
        </authorList>
    </citation>
    <scope>NUCLEOTIDE SEQUENCE</scope>
    <source>
        <strain evidence="2">EGII</strain>
    </source>
</reference>
<dbReference type="InterPro" id="IPR020635">
    <property type="entry name" value="Tyr_kinase_cat_dom"/>
</dbReference>
<keyword evidence="3" id="KW-1185">Reference proteome</keyword>
<evidence type="ECO:0000313" key="3">
    <source>
        <dbReference type="Proteomes" id="UP000606786"/>
    </source>
</evidence>
<dbReference type="GO" id="GO:0022008">
    <property type="term" value="P:neurogenesis"/>
    <property type="evidence" value="ECO:0007669"/>
    <property type="project" value="TreeGrafter"/>
</dbReference>
<dbReference type="InterPro" id="IPR001245">
    <property type="entry name" value="Ser-Thr/Tyr_kinase_cat_dom"/>
</dbReference>
<name>A0A811VEZ2_CERCA</name>
<dbReference type="GO" id="GO:0008284">
    <property type="term" value="P:positive regulation of cell population proliferation"/>
    <property type="evidence" value="ECO:0007669"/>
    <property type="project" value="TreeGrafter"/>
</dbReference>
<dbReference type="OrthoDB" id="6219513at2759"/>
<dbReference type="InterPro" id="IPR011009">
    <property type="entry name" value="Kinase-like_dom_sf"/>
</dbReference>